<reference evidence="10" key="2">
    <citation type="submission" date="2025-09" db="UniProtKB">
        <authorList>
            <consortium name="Ensembl"/>
        </authorList>
    </citation>
    <scope>IDENTIFICATION</scope>
</reference>
<dbReference type="GO" id="GO:0051301">
    <property type="term" value="P:cell division"/>
    <property type="evidence" value="ECO:0007669"/>
    <property type="project" value="UniProtKB-KW"/>
</dbReference>
<proteinExistence type="inferred from homology"/>
<dbReference type="InterPro" id="IPR011990">
    <property type="entry name" value="TPR-like_helical_dom_sf"/>
</dbReference>
<accession>A0A3Q0SDD6</accession>
<dbReference type="FunFam" id="1.25.40.10:FF:000604">
    <property type="entry name" value="MAU2 sister chromatid cohesion factor"/>
    <property type="match status" value="1"/>
</dbReference>
<dbReference type="GeneTree" id="ENSGT00390000012198"/>
<reference evidence="10" key="1">
    <citation type="submission" date="2025-08" db="UniProtKB">
        <authorList>
            <consortium name="Ensembl"/>
        </authorList>
    </citation>
    <scope>IDENTIFICATION</scope>
</reference>
<comment type="similarity">
    <text evidence="2">Belongs to the SCC4/mau-2 family.</text>
</comment>
<evidence type="ECO:0000256" key="9">
    <source>
        <dbReference type="ARBA" id="ARBA00030523"/>
    </source>
</evidence>
<evidence type="ECO:0000256" key="1">
    <source>
        <dbReference type="ARBA" id="ARBA00004642"/>
    </source>
</evidence>
<dbReference type="STRING" id="61819.ENSACIP00000020922"/>
<dbReference type="GO" id="GO:0007064">
    <property type="term" value="P:mitotic sister chromatid cohesion"/>
    <property type="evidence" value="ECO:0007669"/>
    <property type="project" value="InterPro"/>
</dbReference>
<dbReference type="PANTHER" id="PTHR21394">
    <property type="entry name" value="MAU2 CHROMATID COHESION FACTOR HOMOLOG"/>
    <property type="match status" value="1"/>
</dbReference>
<dbReference type="AlphaFoldDB" id="A0A3Q0SDD6"/>
<dbReference type="InterPro" id="IPR019440">
    <property type="entry name" value="MAU2"/>
</dbReference>
<dbReference type="OMA" id="MELYFRI"/>
<evidence type="ECO:0000256" key="4">
    <source>
        <dbReference type="ARBA" id="ARBA00022618"/>
    </source>
</evidence>
<protein>
    <recommendedName>
        <fullName evidence="3">MAU2 chromatid cohesion factor homolog</fullName>
    </recommendedName>
    <alternativeName>
        <fullName evidence="9">Cohesin loading complex subunit SCC4 homolog</fullName>
    </alternativeName>
</protein>
<evidence type="ECO:0000313" key="10">
    <source>
        <dbReference type="Ensembl" id="ENSACIP00000020922.1"/>
    </source>
</evidence>
<dbReference type="Pfam" id="PF10345">
    <property type="entry name" value="Cohesin_load"/>
    <property type="match status" value="2"/>
</dbReference>
<dbReference type="Gene3D" id="1.25.40.10">
    <property type="entry name" value="Tetratricopeptide repeat domain"/>
    <property type="match status" value="2"/>
</dbReference>
<evidence type="ECO:0000256" key="3">
    <source>
        <dbReference type="ARBA" id="ARBA00017198"/>
    </source>
</evidence>
<evidence type="ECO:0000256" key="8">
    <source>
        <dbReference type="ARBA" id="ARBA00023306"/>
    </source>
</evidence>
<keyword evidence="11" id="KW-1185">Reference proteome</keyword>
<comment type="subcellular location">
    <subcellularLocation>
        <location evidence="1">Nucleus</location>
        <location evidence="1">Nucleoplasm</location>
    </subcellularLocation>
</comment>
<name>A0A3Q0SDD6_AMPCI</name>
<dbReference type="GO" id="GO:0005654">
    <property type="term" value="C:nucleoplasm"/>
    <property type="evidence" value="ECO:0007669"/>
    <property type="project" value="UniProtKB-SubCell"/>
</dbReference>
<evidence type="ECO:0000256" key="5">
    <source>
        <dbReference type="ARBA" id="ARBA00022776"/>
    </source>
</evidence>
<evidence type="ECO:0000313" key="11">
    <source>
        <dbReference type="Proteomes" id="UP000261340"/>
    </source>
</evidence>
<keyword evidence="5" id="KW-0498">Mitosis</keyword>
<keyword evidence="8" id="KW-0131">Cell cycle</keyword>
<evidence type="ECO:0000256" key="2">
    <source>
        <dbReference type="ARBA" id="ARBA00008585"/>
    </source>
</evidence>
<keyword evidence="4" id="KW-0132">Cell division</keyword>
<evidence type="ECO:0000256" key="7">
    <source>
        <dbReference type="ARBA" id="ARBA00023242"/>
    </source>
</evidence>
<keyword evidence="7" id="KW-0539">Nucleus</keyword>
<sequence>MAASTEAPDPWYLALLGFAEHFRTSSPPKIRLCVHCLQAVFQFKPPPRVEARTHLQLGSVLYRHTKNSELAQSHLEKAQISQFEDVKFEAASILSEFYCQQNLVDSAKPVLRKAIQISQQTPYWHCRLLFQLAQLHALEKDLVSACDLLGVGAEYARVMGSEYTRALFLLSKGMLLLMERKLSEVHPLLTLCGTIVENWQGNPIQKESLRVFFLVLQVTHYLDAGQVKSVKPCLKQLQQCIQTISTLHDDEILPTNPAALFHWLPKEHMCVLVYLVTVMHSMQAGYLEKAQKYTDKALMQLEKLKMLDSSPILSTFQVILLEHIIMCRLVTGHKATALQEISQVCQLCQQSPRLFTNHAAQLHTLLGLYCISVNCMDNAEAQFTAALQMTTHQELWTFIVTNLASVYIREGNRHQELYSLLERINPDHNFPVRRFLRETLKMSNAEDLNRLTACSLVLLGHIFFVLGNHRESNNMVVPAMQLASKIPDMSVQLWSSALLKDLNKACGNTMDAHEAAQMHQNFSQQLLQDHIAACSLPEHNLISWTDGLPPVQFQPQNGPTTSLGSLL</sequence>
<dbReference type="SUPFAM" id="SSF48452">
    <property type="entry name" value="TPR-like"/>
    <property type="match status" value="1"/>
</dbReference>
<dbReference type="GO" id="GO:0007059">
    <property type="term" value="P:chromosome segregation"/>
    <property type="evidence" value="ECO:0007669"/>
    <property type="project" value="UniProtKB-KW"/>
</dbReference>
<evidence type="ECO:0000256" key="6">
    <source>
        <dbReference type="ARBA" id="ARBA00022829"/>
    </source>
</evidence>
<dbReference type="Ensembl" id="ENSACIT00000021468.1">
    <property type="protein sequence ID" value="ENSACIP00000020922.1"/>
    <property type="gene ID" value="ENSACIG00000016238.1"/>
</dbReference>
<dbReference type="Proteomes" id="UP000261340">
    <property type="component" value="Unplaced"/>
</dbReference>
<keyword evidence="6" id="KW-0159">Chromosome partition</keyword>
<organism evidence="10 11">
    <name type="scientific">Amphilophus citrinellus</name>
    <name type="common">Midas cichlid</name>
    <name type="synonym">Cichlasoma citrinellum</name>
    <dbReference type="NCBI Taxonomy" id="61819"/>
    <lineage>
        <taxon>Eukaryota</taxon>
        <taxon>Metazoa</taxon>
        <taxon>Chordata</taxon>
        <taxon>Craniata</taxon>
        <taxon>Vertebrata</taxon>
        <taxon>Euteleostomi</taxon>
        <taxon>Actinopterygii</taxon>
        <taxon>Neopterygii</taxon>
        <taxon>Teleostei</taxon>
        <taxon>Neoteleostei</taxon>
        <taxon>Acanthomorphata</taxon>
        <taxon>Ovalentaria</taxon>
        <taxon>Cichlomorphae</taxon>
        <taxon>Cichliformes</taxon>
        <taxon>Cichlidae</taxon>
        <taxon>New World cichlids</taxon>
        <taxon>Cichlasomatinae</taxon>
        <taxon>Heroini</taxon>
        <taxon>Amphilophus</taxon>
    </lineage>
</organism>